<dbReference type="AlphaFoldDB" id="A0ABD2A141"/>
<keyword evidence="2" id="KW-1133">Transmembrane helix</keyword>
<evidence type="ECO:0000259" key="4">
    <source>
        <dbReference type="Pfam" id="PF16066"/>
    </source>
</evidence>
<dbReference type="Pfam" id="PF16013">
    <property type="entry name" value="DUF4781"/>
    <property type="match status" value="1"/>
</dbReference>
<evidence type="ECO:0000313" key="5">
    <source>
        <dbReference type="EMBL" id="KAL2714324.1"/>
    </source>
</evidence>
<dbReference type="Pfam" id="PF16066">
    <property type="entry name" value="DUF4808"/>
    <property type="match status" value="1"/>
</dbReference>
<proteinExistence type="predicted"/>
<evidence type="ECO:0000313" key="6">
    <source>
        <dbReference type="Proteomes" id="UP001607302"/>
    </source>
</evidence>
<dbReference type="EMBL" id="JAUDFV010000157">
    <property type="protein sequence ID" value="KAL2714324.1"/>
    <property type="molecule type" value="Genomic_DNA"/>
</dbReference>
<keyword evidence="2" id="KW-0472">Membrane</keyword>
<feature type="compositionally biased region" description="Basic and acidic residues" evidence="1">
    <location>
        <begin position="422"/>
        <end position="432"/>
    </location>
</feature>
<feature type="region of interest" description="Disordered" evidence="1">
    <location>
        <begin position="1036"/>
        <end position="1073"/>
    </location>
</feature>
<gene>
    <name evidence="5" type="ORF">V1478_016881</name>
</gene>
<sequence length="1102" mass="124901">MITVARTIQQEFYELLPDWNKYEIEDFQVLRQYIEYALGDKEKLVTNNEQIKYRDEIVSVIYDQIMNYGRESDGSIYCSVVYNVTYEISEQYNWISTRKINYVPIFKIRNHSKVSLYDNLEKKYNIQYIDNDGRLYKNWNDYLTSNKLFPCVMVVPKNGYYEADPELNITEKNSMVLLEIRLSPICSLNTKIVNHIDIVSSVLSFGALGIAALSRFTPIAPMVMLAGATATSFGGIWMLGRSVHNLIDRKSHKESISLTNRNALSSWIGVAGYTMGFAMTSGSLILSKVAQTGKSIGLATRAAYNTVVIGNISVNVAYIGFNGYCIVEKYREERKIDMLDVVSFIAHTMFFGNTILSTQFAHDLINNSYGKILQDYEAILRNKRHRKAYNKIKNNANSKAEIVRYVRRVQSRTEFFSSKSRKPNEPRGDKLSKSPRYSNKPRGNRPRVNKPRDAQSSGDKLSNSLLIDNKIEIKNSNEINHGINNNITENIYFAKGIIYIGNSSILDPREFINNFQATYDWSKVTYSFLCSIEVSLIPLTDKLLKLLVGYYKYYPSISCLNGIPEFKMLLYEMQYTYDAERILNNILFLSMRILVRCNRANTWEIDLIKIAYILWHYGKAHMTKQIQEMYREAEPLIERSNSFAVEGGDRVRKHRHVTPLPVKYQSVNVSGDVTKIEVMLEEAPDDTVLAGSIPSELDAGIESNSTYPGGIPETGAVVVRAEEALIVVLVLVLWVAAIALFFNRWGKIRMLEPYQPKFQQQHRQSCTMVDMNALTDHPAHQGSCVASSTTECWRPRQNSVFVGSSSASLVAVDQETPRRAKSAFDLQSLVLAECTVRSGVEEDRPENEEPGTVSSKEATTLAAAASFAEPSKVGQRRTSVCKLLDKPLQQRDRGMSVCQVDRGEYQILQSRASQRDRGMSICYFDRTDVLARPLQRDHRGSSICHFDRMDVLARPPFRDRGSSVCQFDRMDVLARPTSSCLGKSLLRERRVSVCNFLEKNEEPVLRAPNVPANVSQGFRCYGRSSVSDVDKIETVLRSTPSPSPASKKTARDNKDVSTSTLERQGELRSDRDKEENGVAYLFDRPSCSKTPDVVLGYKATCV</sequence>
<feature type="transmembrane region" description="Helical" evidence="2">
    <location>
        <begin position="219"/>
        <end position="243"/>
    </location>
</feature>
<evidence type="ECO:0008006" key="7">
    <source>
        <dbReference type="Google" id="ProtNLM"/>
    </source>
</evidence>
<keyword evidence="6" id="KW-1185">Reference proteome</keyword>
<feature type="transmembrane region" description="Helical" evidence="2">
    <location>
        <begin position="724"/>
        <end position="742"/>
    </location>
</feature>
<feature type="domain" description="DUF4781" evidence="3">
    <location>
        <begin position="103"/>
        <end position="401"/>
    </location>
</feature>
<evidence type="ECO:0000256" key="2">
    <source>
        <dbReference type="SAM" id="Phobius"/>
    </source>
</evidence>
<feature type="transmembrane region" description="Helical" evidence="2">
    <location>
        <begin position="264"/>
        <end position="286"/>
    </location>
</feature>
<accession>A0ABD2A141</accession>
<dbReference type="InterPro" id="IPR031962">
    <property type="entry name" value="DUF4781"/>
</dbReference>
<keyword evidence="2" id="KW-0812">Transmembrane</keyword>
<dbReference type="PANTHER" id="PTHR21115:SF0">
    <property type="entry name" value="GH06117P-RELATED"/>
    <property type="match status" value="1"/>
</dbReference>
<feature type="region of interest" description="Disordered" evidence="1">
    <location>
        <begin position="414"/>
        <end position="460"/>
    </location>
</feature>
<feature type="compositionally biased region" description="Low complexity" evidence="1">
    <location>
        <begin position="1037"/>
        <end position="1047"/>
    </location>
</feature>
<feature type="domain" description="Fibronectin type III" evidence="4">
    <location>
        <begin position="718"/>
        <end position="830"/>
    </location>
</feature>
<dbReference type="Proteomes" id="UP001607302">
    <property type="component" value="Unassembled WGS sequence"/>
</dbReference>
<dbReference type="InterPro" id="IPR032073">
    <property type="entry name" value="FNDC5_C"/>
</dbReference>
<name>A0ABD2A141_VESSQ</name>
<feature type="transmembrane region" description="Helical" evidence="2">
    <location>
        <begin position="192"/>
        <end position="213"/>
    </location>
</feature>
<comment type="caution">
    <text evidence="5">The sequence shown here is derived from an EMBL/GenBank/DDBJ whole genome shotgun (WGS) entry which is preliminary data.</text>
</comment>
<protein>
    <recommendedName>
        <fullName evidence="7">DUF4781 domain-containing protein</fullName>
    </recommendedName>
</protein>
<feature type="transmembrane region" description="Helical" evidence="2">
    <location>
        <begin position="306"/>
        <end position="327"/>
    </location>
</feature>
<dbReference type="PANTHER" id="PTHR21115">
    <property type="entry name" value="GH06117P-RELATED"/>
    <property type="match status" value="1"/>
</dbReference>
<organism evidence="5 6">
    <name type="scientific">Vespula squamosa</name>
    <name type="common">Southern yellow jacket</name>
    <name type="synonym">Wasp</name>
    <dbReference type="NCBI Taxonomy" id="30214"/>
    <lineage>
        <taxon>Eukaryota</taxon>
        <taxon>Metazoa</taxon>
        <taxon>Ecdysozoa</taxon>
        <taxon>Arthropoda</taxon>
        <taxon>Hexapoda</taxon>
        <taxon>Insecta</taxon>
        <taxon>Pterygota</taxon>
        <taxon>Neoptera</taxon>
        <taxon>Endopterygota</taxon>
        <taxon>Hymenoptera</taxon>
        <taxon>Apocrita</taxon>
        <taxon>Aculeata</taxon>
        <taxon>Vespoidea</taxon>
        <taxon>Vespidae</taxon>
        <taxon>Vespinae</taxon>
        <taxon>Vespula</taxon>
    </lineage>
</organism>
<reference evidence="5 6" key="1">
    <citation type="journal article" date="2024" name="Ann. Entomol. Soc. Am.">
        <title>Genomic analyses of the southern and eastern yellowjacket wasps (Hymenoptera: Vespidae) reveal evolutionary signatures of social life.</title>
        <authorList>
            <person name="Catto M.A."/>
            <person name="Caine P.B."/>
            <person name="Orr S.E."/>
            <person name="Hunt B.G."/>
            <person name="Goodisman M.A.D."/>
        </authorList>
    </citation>
    <scope>NUCLEOTIDE SEQUENCE [LARGE SCALE GENOMIC DNA]</scope>
    <source>
        <strain evidence="5">233</strain>
        <tissue evidence="5">Head and thorax</tissue>
    </source>
</reference>
<evidence type="ECO:0000259" key="3">
    <source>
        <dbReference type="Pfam" id="PF16013"/>
    </source>
</evidence>
<evidence type="ECO:0000256" key="1">
    <source>
        <dbReference type="SAM" id="MobiDB-lite"/>
    </source>
</evidence>
<feature type="compositionally biased region" description="Basic and acidic residues" evidence="1">
    <location>
        <begin position="1063"/>
        <end position="1073"/>
    </location>
</feature>